<comment type="caution">
    <text evidence="2">The sequence shown here is derived from an EMBL/GenBank/DDBJ whole genome shotgun (WGS) entry which is preliminary data.</text>
</comment>
<name>A0ABN9RFT2_9DINO</name>
<dbReference type="Proteomes" id="UP001189429">
    <property type="component" value="Unassembled WGS sequence"/>
</dbReference>
<evidence type="ECO:0000256" key="1">
    <source>
        <dbReference type="SAM" id="SignalP"/>
    </source>
</evidence>
<keyword evidence="3" id="KW-1185">Reference proteome</keyword>
<protein>
    <submittedName>
        <fullName evidence="2">Uncharacterized protein</fullName>
    </submittedName>
</protein>
<feature type="chain" id="PRO_5045824219" evidence="1">
    <location>
        <begin position="19"/>
        <end position="486"/>
    </location>
</feature>
<evidence type="ECO:0000313" key="3">
    <source>
        <dbReference type="Proteomes" id="UP001189429"/>
    </source>
</evidence>
<accession>A0ABN9RFT2</accession>
<reference evidence="2" key="1">
    <citation type="submission" date="2023-10" db="EMBL/GenBank/DDBJ databases">
        <authorList>
            <person name="Chen Y."/>
            <person name="Shah S."/>
            <person name="Dougan E. K."/>
            <person name="Thang M."/>
            <person name="Chan C."/>
        </authorList>
    </citation>
    <scope>NUCLEOTIDE SEQUENCE [LARGE SCALE GENOMIC DNA]</scope>
</reference>
<proteinExistence type="predicted"/>
<dbReference type="EMBL" id="CAUYUJ010006324">
    <property type="protein sequence ID" value="CAK0816968.1"/>
    <property type="molecule type" value="Genomic_DNA"/>
</dbReference>
<keyword evidence="1" id="KW-0732">Signal</keyword>
<evidence type="ECO:0000313" key="2">
    <source>
        <dbReference type="EMBL" id="CAK0816968.1"/>
    </source>
</evidence>
<organism evidence="2 3">
    <name type="scientific">Prorocentrum cordatum</name>
    <dbReference type="NCBI Taxonomy" id="2364126"/>
    <lineage>
        <taxon>Eukaryota</taxon>
        <taxon>Sar</taxon>
        <taxon>Alveolata</taxon>
        <taxon>Dinophyceae</taxon>
        <taxon>Prorocentrales</taxon>
        <taxon>Prorocentraceae</taxon>
        <taxon>Prorocentrum</taxon>
    </lineage>
</organism>
<feature type="non-terminal residue" evidence="2">
    <location>
        <position position="1"/>
    </location>
</feature>
<gene>
    <name evidence="2" type="ORF">PCOR1329_LOCUS19709</name>
</gene>
<feature type="signal peptide" evidence="1">
    <location>
        <begin position="1"/>
        <end position="18"/>
    </location>
</feature>
<sequence>PFWLKPFWLKCLARVVGSRVALWRKPAGRPSLRALRMLARGAAEESCPWRTSRDRRLARRRARDACERGLWRALHGRGDPPCRGAALAVLAEDVARRERLSRGVLASRVLGTKSAPGEVLIRNCSQHARDLPAEGAGLAQWRAAARGPRLGSEGPPTAVAPDVLPDAGCWELLHDDRLPFLVTQATVDCDLSEGEGALGGGRSVRAFLRGSLQPSGRMAVFASRAFGADGSIPTGQANAEGEVPAAVGALDSGSSHASGCPSSATAPSVLRADAPEFAPSAQESSLCAEEAYNYPLKECFVLPDGCPPFPRCTCGAMVFSGISAAALPPFVSLSGGGCQRRGCCGDAGGPGSSGVGAAPMTSTPSSASTRGCIHGALCDSPTLYIFSTGRKAAAWWLARMVIAEKWLGCCSIFVGRLLPPAALSSASGSGSSGADGGDPPERALPVLVRLGTEGAFVDLTCRRAVSLFPRAGALGAVRRLLSDRGG</sequence>